<dbReference type="SUPFAM" id="SSF48726">
    <property type="entry name" value="Immunoglobulin"/>
    <property type="match status" value="1"/>
</dbReference>
<evidence type="ECO:0000256" key="15">
    <source>
        <dbReference type="ARBA" id="ARBA00051243"/>
    </source>
</evidence>
<dbReference type="FunFam" id="3.30.200.20:FF:001498">
    <property type="entry name" value="Receptor protein-tyrosine kinase"/>
    <property type="match status" value="1"/>
</dbReference>
<keyword evidence="13" id="KW-0325">Glycoprotein</keyword>
<evidence type="ECO:0000256" key="5">
    <source>
        <dbReference type="ARBA" id="ARBA00022741"/>
    </source>
</evidence>
<name>E9H5G3_DAPPU</name>
<keyword evidence="6" id="KW-0418">Kinase</keyword>
<evidence type="ECO:0000256" key="1">
    <source>
        <dbReference type="ARBA" id="ARBA00004167"/>
    </source>
</evidence>
<keyword evidence="3" id="KW-0808">Transferase</keyword>
<comment type="catalytic activity">
    <reaction evidence="15">
        <text>L-tyrosyl-[protein] + ATP = O-phospho-L-tyrosyl-[protein] + ADP + H(+)</text>
        <dbReference type="Rhea" id="RHEA:10596"/>
        <dbReference type="Rhea" id="RHEA-COMP:10136"/>
        <dbReference type="Rhea" id="RHEA-COMP:20101"/>
        <dbReference type="ChEBI" id="CHEBI:15378"/>
        <dbReference type="ChEBI" id="CHEBI:30616"/>
        <dbReference type="ChEBI" id="CHEBI:46858"/>
        <dbReference type="ChEBI" id="CHEBI:61978"/>
        <dbReference type="ChEBI" id="CHEBI:456216"/>
        <dbReference type="EC" id="2.7.10.1"/>
    </reaction>
</comment>
<evidence type="ECO:0000256" key="2">
    <source>
        <dbReference type="ARBA" id="ARBA00004308"/>
    </source>
</evidence>
<dbReference type="KEGG" id="dpx:DAPPUDRAFT_110251"/>
<dbReference type="InterPro" id="IPR017441">
    <property type="entry name" value="Protein_kinase_ATP_BS"/>
</dbReference>
<keyword evidence="9" id="KW-0472">Membrane</keyword>
<dbReference type="GO" id="GO:0030182">
    <property type="term" value="P:neuron differentiation"/>
    <property type="evidence" value="ECO:0007669"/>
    <property type="project" value="UniProtKB-ARBA"/>
</dbReference>
<feature type="domain" description="Protein kinase" evidence="20">
    <location>
        <begin position="430"/>
        <end position="731"/>
    </location>
</feature>
<evidence type="ECO:0000256" key="10">
    <source>
        <dbReference type="ARBA" id="ARBA00023137"/>
    </source>
</evidence>
<evidence type="ECO:0000256" key="19">
    <source>
        <dbReference type="PROSITE-ProRule" id="PRU10141"/>
    </source>
</evidence>
<feature type="domain" description="Ig-like" evidence="21">
    <location>
        <begin position="43"/>
        <end position="137"/>
    </location>
</feature>
<keyword evidence="7 17" id="KW-0067">ATP-binding</keyword>
<dbReference type="InterPro" id="IPR008266">
    <property type="entry name" value="Tyr_kinase_AS"/>
</dbReference>
<dbReference type="InterPro" id="IPR011009">
    <property type="entry name" value="Kinase-like_dom_sf"/>
</dbReference>
<dbReference type="InterPro" id="IPR013783">
    <property type="entry name" value="Ig-like_fold"/>
</dbReference>
<dbReference type="HOGENOM" id="CLU_392925_0_0_1"/>
<evidence type="ECO:0000256" key="13">
    <source>
        <dbReference type="ARBA" id="ARBA00023180"/>
    </source>
</evidence>
<dbReference type="InterPro" id="IPR000719">
    <property type="entry name" value="Prot_kinase_dom"/>
</dbReference>
<feature type="binding site" evidence="18">
    <location>
        <position position="590"/>
    </location>
    <ligand>
        <name>Mg(2+)</name>
        <dbReference type="ChEBI" id="CHEBI:18420"/>
    </ligand>
</feature>
<comment type="subcellular location">
    <subcellularLocation>
        <location evidence="2">Endomembrane system</location>
    </subcellularLocation>
    <subcellularLocation>
        <location evidence="1">Membrane</location>
        <topology evidence="1">Single-pass membrane protein</topology>
    </subcellularLocation>
</comment>
<keyword evidence="23" id="KW-1185">Reference proteome</keyword>
<evidence type="ECO:0000256" key="18">
    <source>
        <dbReference type="PIRSR" id="PIRSR000615-3"/>
    </source>
</evidence>
<keyword evidence="18" id="KW-0479">Metal-binding</keyword>
<feature type="binding site" evidence="18">
    <location>
        <position position="603"/>
    </location>
    <ligand>
        <name>Mg(2+)</name>
        <dbReference type="ChEBI" id="CHEBI:18420"/>
    </ligand>
</feature>
<dbReference type="GO" id="GO:0048468">
    <property type="term" value="P:cell development"/>
    <property type="evidence" value="ECO:0007669"/>
    <property type="project" value="UniProtKB-ARBA"/>
</dbReference>
<keyword evidence="12" id="KW-0675">Receptor</keyword>
<evidence type="ECO:0000256" key="6">
    <source>
        <dbReference type="ARBA" id="ARBA00022777"/>
    </source>
</evidence>
<dbReference type="Gene3D" id="2.60.40.10">
    <property type="entry name" value="Immunoglobulins"/>
    <property type="match status" value="2"/>
</dbReference>
<dbReference type="InterPro" id="IPR003599">
    <property type="entry name" value="Ig_sub"/>
</dbReference>
<dbReference type="FunFam" id="1.10.510.10:FF:001512">
    <property type="entry name" value="Receptor tyrosine-protein kinase erbB-2"/>
    <property type="match status" value="1"/>
</dbReference>
<evidence type="ECO:0000313" key="22">
    <source>
        <dbReference type="EMBL" id="EFX73005.1"/>
    </source>
</evidence>
<evidence type="ECO:0000256" key="16">
    <source>
        <dbReference type="PIRSR" id="PIRSR000615-1"/>
    </source>
</evidence>
<dbReference type="PROSITE" id="PS50011">
    <property type="entry name" value="PROTEIN_KINASE_DOM"/>
    <property type="match status" value="1"/>
</dbReference>
<dbReference type="eggNOG" id="KOG0200">
    <property type="taxonomic scope" value="Eukaryota"/>
</dbReference>
<dbReference type="PROSITE" id="PS00107">
    <property type="entry name" value="PROTEIN_KINASE_ATP"/>
    <property type="match status" value="1"/>
</dbReference>
<dbReference type="GO" id="GO:0007169">
    <property type="term" value="P:cell surface receptor protein tyrosine kinase signaling pathway"/>
    <property type="evidence" value="ECO:0000318"/>
    <property type="project" value="GO_Central"/>
</dbReference>
<keyword evidence="10" id="KW-0829">Tyrosine-protein kinase</keyword>
<evidence type="ECO:0000256" key="4">
    <source>
        <dbReference type="ARBA" id="ARBA00022692"/>
    </source>
</evidence>
<dbReference type="GO" id="GO:0043235">
    <property type="term" value="C:receptor complex"/>
    <property type="evidence" value="ECO:0000318"/>
    <property type="project" value="GO_Central"/>
</dbReference>
<dbReference type="InterPro" id="IPR007110">
    <property type="entry name" value="Ig-like_dom"/>
</dbReference>
<keyword evidence="8" id="KW-1133">Transmembrane helix</keyword>
<dbReference type="PANTHER" id="PTHR24416">
    <property type="entry name" value="TYROSINE-PROTEIN KINASE RECEPTOR"/>
    <property type="match status" value="1"/>
</dbReference>
<dbReference type="GO" id="GO:0050793">
    <property type="term" value="P:regulation of developmental process"/>
    <property type="evidence" value="ECO:0007669"/>
    <property type="project" value="UniProtKB-ARBA"/>
</dbReference>
<dbReference type="SUPFAM" id="SSF56112">
    <property type="entry name" value="Protein kinase-like (PK-like)"/>
    <property type="match status" value="1"/>
</dbReference>
<evidence type="ECO:0000259" key="20">
    <source>
        <dbReference type="PROSITE" id="PS50011"/>
    </source>
</evidence>
<evidence type="ECO:0000256" key="3">
    <source>
        <dbReference type="ARBA" id="ARBA00022679"/>
    </source>
</evidence>
<keyword evidence="11" id="KW-1015">Disulfide bond</keyword>
<accession>E9H5G3</accession>
<dbReference type="EMBL" id="GL732594">
    <property type="protein sequence ID" value="EFX73005.1"/>
    <property type="molecule type" value="Genomic_DNA"/>
</dbReference>
<dbReference type="Gene3D" id="3.30.200.20">
    <property type="entry name" value="Phosphorylase Kinase, domain 1"/>
    <property type="match status" value="1"/>
</dbReference>
<dbReference type="PRINTS" id="PR00109">
    <property type="entry name" value="TYRKINASE"/>
</dbReference>
<evidence type="ECO:0000256" key="8">
    <source>
        <dbReference type="ARBA" id="ARBA00022989"/>
    </source>
</evidence>
<dbReference type="SMART" id="SM00409">
    <property type="entry name" value="IG"/>
    <property type="match status" value="2"/>
</dbReference>
<dbReference type="PROSITE" id="PS50835">
    <property type="entry name" value="IG_LIKE"/>
    <property type="match status" value="1"/>
</dbReference>
<dbReference type="InterPro" id="IPR036179">
    <property type="entry name" value="Ig-like_dom_sf"/>
</dbReference>
<evidence type="ECO:0000256" key="12">
    <source>
        <dbReference type="ARBA" id="ARBA00023170"/>
    </source>
</evidence>
<keyword evidence="5 17" id="KW-0547">Nucleotide-binding</keyword>
<keyword evidence="14" id="KW-0393">Immunoglobulin domain</keyword>
<dbReference type="InParanoid" id="E9H5G3"/>
<dbReference type="PROSITE" id="PS00109">
    <property type="entry name" value="PROTEIN_KINASE_TYR"/>
    <property type="match status" value="1"/>
</dbReference>
<dbReference type="FunFam" id="2.60.40.10:FF:003374">
    <property type="entry name" value="Receptor protein-tyrosine kinase"/>
    <property type="match status" value="1"/>
</dbReference>
<dbReference type="InterPro" id="IPR050122">
    <property type="entry name" value="RTK"/>
</dbReference>
<evidence type="ECO:0000256" key="14">
    <source>
        <dbReference type="ARBA" id="ARBA00023319"/>
    </source>
</evidence>
<dbReference type="GO" id="GO:0005886">
    <property type="term" value="C:plasma membrane"/>
    <property type="evidence" value="ECO:0000318"/>
    <property type="project" value="GO_Central"/>
</dbReference>
<keyword evidence="4" id="KW-0812">Transmembrane</keyword>
<dbReference type="Proteomes" id="UP000000305">
    <property type="component" value="Unassembled WGS sequence"/>
</dbReference>
<protein>
    <recommendedName>
        <fullName evidence="24">Receptor protein-tyrosine kinase</fullName>
    </recommendedName>
</protein>
<feature type="binding site" evidence="17">
    <location>
        <position position="589"/>
    </location>
    <ligand>
        <name>ATP</name>
        <dbReference type="ChEBI" id="CHEBI:30616"/>
    </ligand>
</feature>
<dbReference type="GO" id="GO:0005524">
    <property type="term" value="F:ATP binding"/>
    <property type="evidence" value="ECO:0007669"/>
    <property type="project" value="UniProtKB-UniRule"/>
</dbReference>
<feature type="binding site" evidence="17">
    <location>
        <begin position="437"/>
        <end position="444"/>
    </location>
    <ligand>
        <name>ATP</name>
        <dbReference type="ChEBI" id="CHEBI:30616"/>
    </ligand>
</feature>
<reference evidence="22 23" key="1">
    <citation type="journal article" date="2011" name="Science">
        <title>The ecoresponsive genome of Daphnia pulex.</title>
        <authorList>
            <person name="Colbourne J.K."/>
            <person name="Pfrender M.E."/>
            <person name="Gilbert D."/>
            <person name="Thomas W.K."/>
            <person name="Tucker A."/>
            <person name="Oakley T.H."/>
            <person name="Tokishita S."/>
            <person name="Aerts A."/>
            <person name="Arnold G.J."/>
            <person name="Basu M.K."/>
            <person name="Bauer D.J."/>
            <person name="Caceres C.E."/>
            <person name="Carmel L."/>
            <person name="Casola C."/>
            <person name="Choi J.H."/>
            <person name="Detter J.C."/>
            <person name="Dong Q."/>
            <person name="Dusheyko S."/>
            <person name="Eads B.D."/>
            <person name="Frohlich T."/>
            <person name="Geiler-Samerotte K.A."/>
            <person name="Gerlach D."/>
            <person name="Hatcher P."/>
            <person name="Jogdeo S."/>
            <person name="Krijgsveld J."/>
            <person name="Kriventseva E.V."/>
            <person name="Kultz D."/>
            <person name="Laforsch C."/>
            <person name="Lindquist E."/>
            <person name="Lopez J."/>
            <person name="Manak J.R."/>
            <person name="Muller J."/>
            <person name="Pangilinan J."/>
            <person name="Patwardhan R.P."/>
            <person name="Pitluck S."/>
            <person name="Pritham E.J."/>
            <person name="Rechtsteiner A."/>
            <person name="Rho M."/>
            <person name="Rogozin I.B."/>
            <person name="Sakarya O."/>
            <person name="Salamov A."/>
            <person name="Schaack S."/>
            <person name="Shapiro H."/>
            <person name="Shiga Y."/>
            <person name="Skalitzky C."/>
            <person name="Smith Z."/>
            <person name="Souvorov A."/>
            <person name="Sung W."/>
            <person name="Tang Z."/>
            <person name="Tsuchiya D."/>
            <person name="Tu H."/>
            <person name="Vos H."/>
            <person name="Wang M."/>
            <person name="Wolf Y.I."/>
            <person name="Yamagata H."/>
            <person name="Yamada T."/>
            <person name="Ye Y."/>
            <person name="Shaw J.R."/>
            <person name="Andrews J."/>
            <person name="Crease T.J."/>
            <person name="Tang H."/>
            <person name="Lucas S.M."/>
            <person name="Robertson H.M."/>
            <person name="Bork P."/>
            <person name="Koonin E.V."/>
            <person name="Zdobnov E.M."/>
            <person name="Grigoriev I.V."/>
            <person name="Lynch M."/>
            <person name="Boore J.L."/>
        </authorList>
    </citation>
    <scope>NUCLEOTIDE SEQUENCE [LARGE SCALE GENOMIC DNA]</scope>
</reference>
<dbReference type="STRING" id="6669.E9H5G3"/>
<organism evidence="22 23">
    <name type="scientific">Daphnia pulex</name>
    <name type="common">Water flea</name>
    <dbReference type="NCBI Taxonomy" id="6669"/>
    <lineage>
        <taxon>Eukaryota</taxon>
        <taxon>Metazoa</taxon>
        <taxon>Ecdysozoa</taxon>
        <taxon>Arthropoda</taxon>
        <taxon>Crustacea</taxon>
        <taxon>Branchiopoda</taxon>
        <taxon>Diplostraca</taxon>
        <taxon>Cladocera</taxon>
        <taxon>Anomopoda</taxon>
        <taxon>Daphniidae</taxon>
        <taxon>Daphnia</taxon>
    </lineage>
</organism>
<evidence type="ECO:0000256" key="9">
    <source>
        <dbReference type="ARBA" id="ARBA00023136"/>
    </source>
</evidence>
<dbReference type="GO" id="GO:0012505">
    <property type="term" value="C:endomembrane system"/>
    <property type="evidence" value="ECO:0007669"/>
    <property type="project" value="UniProtKB-SubCell"/>
</dbReference>
<keyword evidence="18" id="KW-0460">Magnesium</keyword>
<dbReference type="AlphaFoldDB" id="E9H5G3"/>
<dbReference type="Gene3D" id="1.10.510.10">
    <property type="entry name" value="Transferase(Phosphotransferase) domain 1"/>
    <property type="match status" value="1"/>
</dbReference>
<dbReference type="GO" id="GO:0051130">
    <property type="term" value="P:positive regulation of cellular component organization"/>
    <property type="evidence" value="ECO:0007669"/>
    <property type="project" value="UniProtKB-ARBA"/>
</dbReference>
<proteinExistence type="predicted"/>
<evidence type="ECO:0000313" key="23">
    <source>
        <dbReference type="Proteomes" id="UP000000305"/>
    </source>
</evidence>
<gene>
    <name evidence="22" type="ORF">DAPPUDRAFT_110251</name>
</gene>
<dbReference type="GO" id="GO:0046872">
    <property type="term" value="F:metal ion binding"/>
    <property type="evidence" value="ECO:0007669"/>
    <property type="project" value="UniProtKB-KW"/>
</dbReference>
<evidence type="ECO:0000259" key="21">
    <source>
        <dbReference type="PROSITE" id="PS50835"/>
    </source>
</evidence>
<dbReference type="PANTHER" id="PTHR24416:SF600">
    <property type="entry name" value="PDGF- AND VEGF-RECEPTOR RELATED, ISOFORM J"/>
    <property type="match status" value="1"/>
</dbReference>
<feature type="active site" description="Proton acceptor" evidence="16">
    <location>
        <position position="585"/>
    </location>
</feature>
<evidence type="ECO:0008006" key="24">
    <source>
        <dbReference type="Google" id="ProtNLM"/>
    </source>
</evidence>
<dbReference type="GO" id="GO:0004714">
    <property type="term" value="F:transmembrane receptor protein tyrosine kinase activity"/>
    <property type="evidence" value="ECO:0000318"/>
    <property type="project" value="GO_Central"/>
</dbReference>
<dbReference type="InterPro" id="IPR001245">
    <property type="entry name" value="Ser-Thr/Tyr_kinase_cat_dom"/>
</dbReference>
<evidence type="ECO:0000256" key="11">
    <source>
        <dbReference type="ARBA" id="ARBA00023157"/>
    </source>
</evidence>
<evidence type="ECO:0000256" key="17">
    <source>
        <dbReference type="PIRSR" id="PIRSR000615-2"/>
    </source>
</evidence>
<sequence length="731" mass="82200">MEWMKWNGMDGTAIQTAILIVLVSVVKENQAQAFYRGKIKMIPDVTQQVIQSGSNMTLTCIADTYLDRAGISRISWQLPDNIVKYPTSADVDNRVYKTYGRNDSKVSSTLTLTNARPKETGYFGCAFSGGDYRNVLNIQQYVYVKSDAELIFIDAQRVSNLLRYEFFVRKGGFLSIPCKPTSPDVTLSLIYASLWNGPGVVSYGDLSEETSWLADTKFIKQELTEVSLSDPNSNWSFDPKIGPILKNAKLSDSGTYQCVGSMSNVRDDEEESREEFAIIVSGMELERVGDPSDPLEGGNFSVICRTVHIPSSSKRTPPHWFYQIKDTGEMQMIDETNPPQGIKVTINNVLSFEQIRLDVFNITQATPTTFRCEANKSGETISETISFRIRGANKLLMGNPDEVIDDQTPIEYQIEYLPYDRRWEFPRNRLKLGVQLGEGCFGRVFKAEAVGIKDSEETVKTVAVKMIKSATNVAALEALVDEFGELKAENGSEVTSGVFHSSVSMPKRSVVDGNQKRNLDVDLPHTNDESFEMSTIYIPNTTTQNLPEPEVTFNPPISTRDLISWSFQIARGMDYLAGKKVLHGDLAARNILLADDGVAKVADFGMAKKMYYEGNYERTGLGLMPVKWMAIESLTDRIFSTESDVWSYGVLLWEIFTLGKIPYPGYIIFKAKMSFVEDKFSYKELTLATKSSEKFKRDIAWRNPNLHPICLVKLWQTVGKGNRRKDQRSAN</sequence>
<dbReference type="PIRSF" id="PIRSF000615">
    <property type="entry name" value="TyrPK_CSF1-R"/>
    <property type="match status" value="1"/>
</dbReference>
<feature type="binding site" evidence="17 19">
    <location>
        <position position="465"/>
    </location>
    <ligand>
        <name>ATP</name>
        <dbReference type="ChEBI" id="CHEBI:30616"/>
    </ligand>
</feature>
<evidence type="ECO:0000256" key="7">
    <source>
        <dbReference type="ARBA" id="ARBA00022840"/>
    </source>
</evidence>
<dbReference type="GO" id="GO:0043410">
    <property type="term" value="P:positive regulation of MAPK cascade"/>
    <property type="evidence" value="ECO:0000318"/>
    <property type="project" value="GO_Central"/>
</dbReference>
<dbReference type="Pfam" id="PF07714">
    <property type="entry name" value="PK_Tyr_Ser-Thr"/>
    <property type="match status" value="1"/>
</dbReference>